<dbReference type="PANTHER" id="PTHR13707">
    <property type="entry name" value="KETOACID-COENZYME A TRANSFERASE"/>
    <property type="match status" value="1"/>
</dbReference>
<dbReference type="PANTHER" id="PTHR13707:SF60">
    <property type="entry name" value="ACETATE COA-TRANSFERASE SUBUNIT ALPHA"/>
    <property type="match status" value="1"/>
</dbReference>
<keyword evidence="3" id="KW-1185">Reference proteome</keyword>
<accession>A0ABX3IIC6</accession>
<protein>
    <submittedName>
        <fullName evidence="2">Branched-chain amino acid dehydrogenase</fullName>
    </submittedName>
</protein>
<keyword evidence="1" id="KW-0808">Transferase</keyword>
<name>A0ABX3IIC6_9BACT</name>
<proteinExistence type="predicted"/>
<dbReference type="InterPro" id="IPR004165">
    <property type="entry name" value="CoA_trans_fam_I"/>
</dbReference>
<dbReference type="InterPro" id="IPR037171">
    <property type="entry name" value="NagB/RpiA_transferase-like"/>
</dbReference>
<dbReference type="NCBIfam" id="TIGR02429">
    <property type="entry name" value="pcaI_scoA_fam"/>
    <property type="match status" value="1"/>
</dbReference>
<dbReference type="Pfam" id="PF01144">
    <property type="entry name" value="CoA_trans"/>
    <property type="match status" value="1"/>
</dbReference>
<dbReference type="Gene3D" id="3.40.1080.10">
    <property type="entry name" value="Glutaconate Coenzyme A-transferase"/>
    <property type="match status" value="1"/>
</dbReference>
<evidence type="ECO:0000256" key="1">
    <source>
        <dbReference type="ARBA" id="ARBA00022679"/>
    </source>
</evidence>
<dbReference type="SUPFAM" id="SSF100950">
    <property type="entry name" value="NagB/RpiA/CoA transferase-like"/>
    <property type="match status" value="1"/>
</dbReference>
<sequence>MKVIDISEIKTLIYEGATLMIGGFLGVGTPEKIIDEIVKNKISSLTVIANDTAFEDKGIGKLIKNKLCKKVIVSHIGTNPETQKQMIEGSLEVELVPQGTLAERIRAAGVGLGGILTPTGVGTVVENGKKLLEIDGKKYLLELPLHADISIIKAKKSDYMGNLVFNLTAENFNPLMALAAKMVIVEVEETVPTGSLAPNEIKIPGVIVDYIVGVEK</sequence>
<organism evidence="2 3">
    <name type="scientific">Thermosipho affectus</name>
    <dbReference type="NCBI Taxonomy" id="660294"/>
    <lineage>
        <taxon>Bacteria</taxon>
        <taxon>Thermotogati</taxon>
        <taxon>Thermotogota</taxon>
        <taxon>Thermotogae</taxon>
        <taxon>Thermotogales</taxon>
        <taxon>Fervidobacteriaceae</taxon>
        <taxon>Thermosipho</taxon>
    </lineage>
</organism>
<reference evidence="2 3" key="1">
    <citation type="submission" date="2015-06" db="EMBL/GenBank/DDBJ databases">
        <title>Genome sequencing of Thermotogales isolates from hydrothermal vents.</title>
        <authorList>
            <person name="Haverkamp T.H."/>
            <person name="Kublanov I.V."/>
            <person name="Nesbo C.L."/>
        </authorList>
    </citation>
    <scope>NUCLEOTIDE SEQUENCE [LARGE SCALE GENOMIC DNA]</scope>
    <source>
        <strain evidence="3">ik275mar</strain>
    </source>
</reference>
<evidence type="ECO:0000313" key="3">
    <source>
        <dbReference type="Proteomes" id="UP000242616"/>
    </source>
</evidence>
<evidence type="ECO:0000313" key="2">
    <source>
        <dbReference type="EMBL" id="ONN26932.1"/>
    </source>
</evidence>
<dbReference type="SMART" id="SM00882">
    <property type="entry name" value="CoA_trans"/>
    <property type="match status" value="1"/>
</dbReference>
<dbReference type="RefSeq" id="WP_075666177.1">
    <property type="nucleotide sequence ID" value="NZ_LBFC01000021.1"/>
</dbReference>
<dbReference type="InterPro" id="IPR012792">
    <property type="entry name" value="3-oxoacid_CoA-transf_A"/>
</dbReference>
<dbReference type="EMBL" id="LBFC01000021">
    <property type="protein sequence ID" value="ONN26932.1"/>
    <property type="molecule type" value="Genomic_DNA"/>
</dbReference>
<dbReference type="Proteomes" id="UP000242616">
    <property type="component" value="Unassembled WGS sequence"/>
</dbReference>
<gene>
    <name evidence="2" type="ORF">XJ44_06465</name>
</gene>
<comment type="caution">
    <text evidence="2">The sequence shown here is derived from an EMBL/GenBank/DDBJ whole genome shotgun (WGS) entry which is preliminary data.</text>
</comment>